<dbReference type="CDD" id="cd23659">
    <property type="entry name" value="USP_At3g01520-like"/>
    <property type="match status" value="1"/>
</dbReference>
<dbReference type="PANTHER" id="PTHR31964">
    <property type="entry name" value="ADENINE NUCLEOTIDE ALPHA HYDROLASES-LIKE SUPERFAMILY PROTEIN"/>
    <property type="match status" value="1"/>
</dbReference>
<dbReference type="Gramene" id="PRQ40341">
    <property type="protein sequence ID" value="PRQ40341"/>
    <property type="gene ID" value="RchiOBHm_Chr4g0434971"/>
</dbReference>
<comment type="caution">
    <text evidence="2">The sequence shown here is derived from an EMBL/GenBank/DDBJ whole genome shotgun (WGS) entry which is preliminary data.</text>
</comment>
<proteinExistence type="predicted"/>
<dbReference type="InterPro" id="IPR006015">
    <property type="entry name" value="Universal_stress_UspA"/>
</dbReference>
<evidence type="ECO:0000313" key="2">
    <source>
        <dbReference type="EMBL" id="PRQ40341.1"/>
    </source>
</evidence>
<accession>A0A2P6R1N2</accession>
<evidence type="ECO:0000259" key="1">
    <source>
        <dbReference type="Pfam" id="PF00582"/>
    </source>
</evidence>
<dbReference type="SUPFAM" id="SSF52402">
    <property type="entry name" value="Adenine nucleotide alpha hydrolases-like"/>
    <property type="match status" value="1"/>
</dbReference>
<dbReference type="STRING" id="74649.A0A2P6R1N2"/>
<dbReference type="OMA" id="ESEHAEY"/>
<dbReference type="InterPro" id="IPR006016">
    <property type="entry name" value="UspA"/>
</dbReference>
<dbReference type="Gene3D" id="3.40.50.620">
    <property type="entry name" value="HUPs"/>
    <property type="match status" value="1"/>
</dbReference>
<dbReference type="AlphaFoldDB" id="A0A2P6R1N2"/>
<gene>
    <name evidence="2" type="ORF">RchiOBHm_Chr4g0434971</name>
</gene>
<dbReference type="PANTHER" id="PTHR31964:SF55">
    <property type="entry name" value="USPA DOMAIN-CONTAINING PROTEIN"/>
    <property type="match status" value="1"/>
</dbReference>
<sequence>MGEVVENGGAEIAKKPVMVAIDESECSHYALMWVIDNLKESITTKSPLLIFMAQPPPASSITFAAPLGAARMYCPPTPEFANNMQENHRKLTVALLERAKDICASHGVTAKTVTDIGDAKTAICAAVLKYNVNLLVLGERGLGKIKRAILGSVSNYCVQNAKCPVLVVKKAQISSTGEIL</sequence>
<dbReference type="InterPro" id="IPR014729">
    <property type="entry name" value="Rossmann-like_a/b/a_fold"/>
</dbReference>
<dbReference type="PRINTS" id="PR01438">
    <property type="entry name" value="UNVRSLSTRESS"/>
</dbReference>
<keyword evidence="3" id="KW-1185">Reference proteome</keyword>
<feature type="domain" description="UspA" evidence="1">
    <location>
        <begin position="15"/>
        <end position="169"/>
    </location>
</feature>
<reference evidence="2 3" key="1">
    <citation type="journal article" date="2018" name="Nat. Genet.">
        <title>The Rosa genome provides new insights in the design of modern roses.</title>
        <authorList>
            <person name="Bendahmane M."/>
        </authorList>
    </citation>
    <scope>NUCLEOTIDE SEQUENCE [LARGE SCALE GENOMIC DNA]</scope>
    <source>
        <strain evidence="3">cv. Old Blush</strain>
    </source>
</reference>
<dbReference type="Pfam" id="PF00582">
    <property type="entry name" value="Usp"/>
    <property type="match status" value="1"/>
</dbReference>
<dbReference type="Proteomes" id="UP000238479">
    <property type="component" value="Chromosome 4"/>
</dbReference>
<dbReference type="EMBL" id="PDCK01000042">
    <property type="protein sequence ID" value="PRQ40341.1"/>
    <property type="molecule type" value="Genomic_DNA"/>
</dbReference>
<organism evidence="2 3">
    <name type="scientific">Rosa chinensis</name>
    <name type="common">China rose</name>
    <dbReference type="NCBI Taxonomy" id="74649"/>
    <lineage>
        <taxon>Eukaryota</taxon>
        <taxon>Viridiplantae</taxon>
        <taxon>Streptophyta</taxon>
        <taxon>Embryophyta</taxon>
        <taxon>Tracheophyta</taxon>
        <taxon>Spermatophyta</taxon>
        <taxon>Magnoliopsida</taxon>
        <taxon>eudicotyledons</taxon>
        <taxon>Gunneridae</taxon>
        <taxon>Pentapetalae</taxon>
        <taxon>rosids</taxon>
        <taxon>fabids</taxon>
        <taxon>Rosales</taxon>
        <taxon>Rosaceae</taxon>
        <taxon>Rosoideae</taxon>
        <taxon>Rosoideae incertae sedis</taxon>
        <taxon>Rosa</taxon>
    </lineage>
</organism>
<name>A0A2P6R1N2_ROSCH</name>
<evidence type="ECO:0000313" key="3">
    <source>
        <dbReference type="Proteomes" id="UP000238479"/>
    </source>
</evidence>
<protein>
    <submittedName>
        <fullName evidence="2">Putative universal stress protein A</fullName>
    </submittedName>
</protein>